<name>A0ABT0PXY2_9RHOB</name>
<dbReference type="EMBL" id="JAMFMB010000002">
    <property type="protein sequence ID" value="MCL6282464.1"/>
    <property type="molecule type" value="Genomic_DNA"/>
</dbReference>
<dbReference type="Proteomes" id="UP001203880">
    <property type="component" value="Unassembled WGS sequence"/>
</dbReference>
<reference evidence="2" key="1">
    <citation type="submission" date="2022-05" db="EMBL/GenBank/DDBJ databases">
        <authorList>
            <person name="Park J.-S."/>
        </authorList>
    </citation>
    <scope>NUCLEOTIDE SEQUENCE</scope>
    <source>
        <strain evidence="2">2012CJ41-6</strain>
    </source>
</reference>
<keyword evidence="1" id="KW-0812">Transmembrane</keyword>
<evidence type="ECO:0000313" key="2">
    <source>
        <dbReference type="EMBL" id="MCL6282464.1"/>
    </source>
</evidence>
<evidence type="ECO:0000313" key="3">
    <source>
        <dbReference type="Proteomes" id="UP001203880"/>
    </source>
</evidence>
<dbReference type="RefSeq" id="WP_249706638.1">
    <property type="nucleotide sequence ID" value="NZ_JAMFMB010000002.1"/>
</dbReference>
<evidence type="ECO:0000256" key="1">
    <source>
        <dbReference type="SAM" id="Phobius"/>
    </source>
</evidence>
<dbReference type="InterPro" id="IPR007383">
    <property type="entry name" value="DUF445"/>
</dbReference>
<dbReference type="PANTHER" id="PTHR38442">
    <property type="entry name" value="INNER MEMBRANE PROTEIN-RELATED"/>
    <property type="match status" value="1"/>
</dbReference>
<protein>
    <submittedName>
        <fullName evidence="2">DUF445 domain-containing protein</fullName>
    </submittedName>
</protein>
<proteinExistence type="predicted"/>
<sequence>MINAGNTIDAEKAAAIRKVRRTATGILGFLTLVFAVSFAISEPPTWLLLVRAMAEAGMVGGLADWFAVEALFRHPLGLPIPHTALLPNNQKRAAGNIARFIDEYFLAPEQLLRQLQRANPALKAANWLEKPDNAAALSRTLSQLLHDILHSQLRGGIGPAPTKYLRELMTRIVDTPTLSRQITELLKGSVHSQLLNDILLQVRDVLDENRDTVMAVVQDRSRWWVATSVDKRITEVLVDGVLSIIDELSNPKSELRQDFEKSITILIDRFQETGKIAENIDQGFKAFTDSPKFARSLEQVITAVLHEVDKGLVEQPDRVADLMARALQDFAQTVQQSDDLQDQLNARFAKGFEAILKEMRPAIVDYIAESIAGWDSDQLVARMESEVGRDLQFIRINGAVLGALVGGALFLLTHFAFGA</sequence>
<keyword evidence="1" id="KW-1133">Transmembrane helix</keyword>
<accession>A0ABT0PXY2</accession>
<comment type="caution">
    <text evidence="2">The sequence shown here is derived from an EMBL/GenBank/DDBJ whole genome shotgun (WGS) entry which is preliminary data.</text>
</comment>
<dbReference type="PANTHER" id="PTHR38442:SF1">
    <property type="entry name" value="INNER MEMBRANE PROTEIN"/>
    <property type="match status" value="1"/>
</dbReference>
<organism evidence="2 3">
    <name type="scientific">Ruegeria spongiae</name>
    <dbReference type="NCBI Taxonomy" id="2942209"/>
    <lineage>
        <taxon>Bacteria</taxon>
        <taxon>Pseudomonadati</taxon>
        <taxon>Pseudomonadota</taxon>
        <taxon>Alphaproteobacteria</taxon>
        <taxon>Rhodobacterales</taxon>
        <taxon>Roseobacteraceae</taxon>
        <taxon>Ruegeria</taxon>
    </lineage>
</organism>
<keyword evidence="3" id="KW-1185">Reference proteome</keyword>
<gene>
    <name evidence="2" type="ORF">M3P21_02885</name>
</gene>
<feature type="transmembrane region" description="Helical" evidence="1">
    <location>
        <begin position="22"/>
        <end position="40"/>
    </location>
</feature>
<keyword evidence="1" id="KW-0472">Membrane</keyword>
<feature type="transmembrane region" description="Helical" evidence="1">
    <location>
        <begin position="399"/>
        <end position="417"/>
    </location>
</feature>
<dbReference type="Pfam" id="PF04286">
    <property type="entry name" value="DUF445"/>
    <property type="match status" value="1"/>
</dbReference>